<dbReference type="SMART" id="SM00220">
    <property type="entry name" value="S_TKc"/>
    <property type="match status" value="1"/>
</dbReference>
<dbReference type="PANTHER" id="PTHR44305:SF24">
    <property type="entry name" value="TYROSINE-PROTEIN KINASE C03B1.5-RELATED"/>
    <property type="match status" value="1"/>
</dbReference>
<feature type="region of interest" description="Disordered" evidence="1">
    <location>
        <begin position="425"/>
        <end position="444"/>
    </location>
</feature>
<dbReference type="CDD" id="cd00180">
    <property type="entry name" value="PKc"/>
    <property type="match status" value="1"/>
</dbReference>
<feature type="transmembrane region" description="Helical" evidence="2">
    <location>
        <begin position="626"/>
        <end position="645"/>
    </location>
</feature>
<dbReference type="Proteomes" id="UP001166286">
    <property type="component" value="Unassembled WGS sequence"/>
</dbReference>
<evidence type="ECO:0000313" key="4">
    <source>
        <dbReference type="EMBL" id="KAK0516178.1"/>
    </source>
</evidence>
<dbReference type="PROSITE" id="PS50011">
    <property type="entry name" value="PROTEIN_KINASE_DOM"/>
    <property type="match status" value="1"/>
</dbReference>
<dbReference type="InterPro" id="IPR011009">
    <property type="entry name" value="Kinase-like_dom_sf"/>
</dbReference>
<dbReference type="PANTHER" id="PTHR44305">
    <property type="entry name" value="SI:DKEY-192D15.2-RELATED"/>
    <property type="match status" value="1"/>
</dbReference>
<dbReference type="SUPFAM" id="SSF56112">
    <property type="entry name" value="Protein kinase-like (PK-like)"/>
    <property type="match status" value="1"/>
</dbReference>
<dbReference type="AlphaFoldDB" id="A0AA39V4Q3"/>
<dbReference type="EMBL" id="JAFEKC020000002">
    <property type="protein sequence ID" value="KAK0516178.1"/>
    <property type="molecule type" value="Genomic_DNA"/>
</dbReference>
<gene>
    <name evidence="4" type="ORF">JMJ35_000781</name>
</gene>
<dbReference type="InterPro" id="IPR000719">
    <property type="entry name" value="Prot_kinase_dom"/>
</dbReference>
<reference evidence="4" key="1">
    <citation type="submission" date="2023-03" db="EMBL/GenBank/DDBJ databases">
        <title>Complete genome of Cladonia borealis.</title>
        <authorList>
            <person name="Park H."/>
        </authorList>
    </citation>
    <scope>NUCLEOTIDE SEQUENCE</scope>
    <source>
        <strain evidence="4">ANT050790</strain>
    </source>
</reference>
<feature type="domain" description="Protein kinase" evidence="3">
    <location>
        <begin position="27"/>
        <end position="345"/>
    </location>
</feature>
<accession>A0AA39V4Q3</accession>
<proteinExistence type="predicted"/>
<evidence type="ECO:0000256" key="1">
    <source>
        <dbReference type="SAM" id="MobiDB-lite"/>
    </source>
</evidence>
<evidence type="ECO:0000256" key="2">
    <source>
        <dbReference type="SAM" id="Phobius"/>
    </source>
</evidence>
<name>A0AA39V4Q3_9LECA</name>
<dbReference type="InterPro" id="IPR053083">
    <property type="entry name" value="TF_kinase-domain_protein"/>
</dbReference>
<keyword evidence="5" id="KW-1185">Reference proteome</keyword>
<dbReference type="Pfam" id="PF00069">
    <property type="entry name" value="Pkinase"/>
    <property type="match status" value="1"/>
</dbReference>
<comment type="caution">
    <text evidence="4">The sequence shown here is derived from an EMBL/GenBank/DDBJ whole genome shotgun (WGS) entry which is preliminary data.</text>
</comment>
<feature type="transmembrane region" description="Helical" evidence="2">
    <location>
        <begin position="657"/>
        <end position="677"/>
    </location>
</feature>
<feature type="compositionally biased region" description="Polar residues" evidence="1">
    <location>
        <begin position="425"/>
        <end position="443"/>
    </location>
</feature>
<keyword evidence="2" id="KW-0812">Transmembrane</keyword>
<dbReference type="GO" id="GO:0004672">
    <property type="term" value="F:protein kinase activity"/>
    <property type="evidence" value="ECO:0007669"/>
    <property type="project" value="InterPro"/>
</dbReference>
<organism evidence="4 5">
    <name type="scientific">Cladonia borealis</name>
    <dbReference type="NCBI Taxonomy" id="184061"/>
    <lineage>
        <taxon>Eukaryota</taxon>
        <taxon>Fungi</taxon>
        <taxon>Dikarya</taxon>
        <taxon>Ascomycota</taxon>
        <taxon>Pezizomycotina</taxon>
        <taxon>Lecanoromycetes</taxon>
        <taxon>OSLEUM clade</taxon>
        <taxon>Lecanoromycetidae</taxon>
        <taxon>Lecanorales</taxon>
        <taxon>Lecanorineae</taxon>
        <taxon>Cladoniaceae</taxon>
        <taxon>Cladonia</taxon>
    </lineage>
</organism>
<protein>
    <recommendedName>
        <fullName evidence="3">Protein kinase domain-containing protein</fullName>
    </recommendedName>
</protein>
<evidence type="ECO:0000313" key="5">
    <source>
        <dbReference type="Proteomes" id="UP001166286"/>
    </source>
</evidence>
<evidence type="ECO:0000259" key="3">
    <source>
        <dbReference type="PROSITE" id="PS50011"/>
    </source>
</evidence>
<sequence>MDIAKREQRSFSHIESNDGLRGKISESLYRRQISDGQSSEVYQVEASISRSGQNTDQLACKRLYPEATRLQFIREYRILCSTNKHNHRNIVQFVAAFSFQENAISHHNFLFPLASGTLKQLFAGQIRPELTEMELESLWTQFEGLASAVSYLHEECKTAHRDLKASNILLYRDPELKNIIAKITDFGLATKLRSSESWVTNTAESRSAFQLGAPEMRKYETSAPVPVSTRMPENTFPSPSELQAADVWTLGCVFTLLLTFLVIGVSGEKEFRNAIRTTIGHTTTDQLDDGVQIKPEVLQWLSRLSRLNLRAKEISVLVKEMLATALQRPISIEWVQKPSRIDEWKHYVERKLDARIDWWPLAPPSLPCPQGYIRISWEWNKRCLYVDVLETQGIAYRRSCLPISQMPVNSAGLPLYGRRSGLTSSASQTQLTPSGFRPNNQQMHPPLRLSEQAPVAPQSNNSVMQQRSKEIYWCVDKVWTEPSQTLLQSSTQIHNDNALYKFLYQGYMQVQGWIGRMFSWKMCIDLNFVQFCRLSNNGDRVIRLATGLPPHALTNYEFHRFEPESVHMAIAAKQIVTGMYENTDFPDLAKENLQMVPQNIACPLGSQKGVEGWGMYAIHGYSLRKILYWIVAITVLGLVFVILWLSFVDKTDLQNAFVPAMFLSTMIFMGLAVPQVLGAA</sequence>
<dbReference type="GO" id="GO:0005524">
    <property type="term" value="F:ATP binding"/>
    <property type="evidence" value="ECO:0007669"/>
    <property type="project" value="InterPro"/>
</dbReference>
<keyword evidence="2" id="KW-1133">Transmembrane helix</keyword>
<dbReference type="Gene3D" id="1.10.510.10">
    <property type="entry name" value="Transferase(Phosphotransferase) domain 1"/>
    <property type="match status" value="1"/>
</dbReference>
<keyword evidence="2" id="KW-0472">Membrane</keyword>